<accession>Q41860</accession>
<sequence>MDEEGRGFDEMEALALASLFWRRTRQPNSKTDTRQLLGLRKQVLVFCPRLPFPCADAVTRTLLVSVAALYGSTAVLAYVLYSAPAEAARASPADDATPLHLAAAAHILLAASASADARAFSGLHAGDLLLPRANEAAAAADRAPRAPQVPRGVTVVLAQEVRLAAAGPGGEEGVPARPDAAGPQERAVQHRRATDAPSTCPSTNYS</sequence>
<proteinExistence type="predicted"/>
<evidence type="ECO:0000256" key="1">
    <source>
        <dbReference type="SAM" id="MobiDB-lite"/>
    </source>
</evidence>
<feature type="region of interest" description="Disordered" evidence="1">
    <location>
        <begin position="166"/>
        <end position="206"/>
    </location>
</feature>
<name>Q41860_MAIZE</name>
<dbReference type="AlphaFoldDB" id="Q41860"/>
<protein>
    <submittedName>
        <fullName evidence="2">Transposable element Mu1 sequence</fullName>
    </submittedName>
</protein>
<reference evidence="2" key="1">
    <citation type="journal article" date="1984" name="Nucleic Acids Res.">
        <title>Nucleotide sequence of the maize transposable element Mul.</title>
        <authorList>
            <person name="Barker R.F."/>
            <person name="Thompson D.V."/>
            <person name="Talbot D.R."/>
            <person name="Swanson J."/>
            <person name="Bennetzen J.L."/>
        </authorList>
    </citation>
    <scope>NUCLEOTIDE SEQUENCE</scope>
</reference>
<dbReference type="ExpressionAtlas" id="Q41860">
    <property type="expression patterns" value="baseline and differential"/>
</dbReference>
<organism evidence="2">
    <name type="scientific">Zea mays</name>
    <name type="common">Maize</name>
    <dbReference type="NCBI Taxonomy" id="4577"/>
    <lineage>
        <taxon>Eukaryota</taxon>
        <taxon>Viridiplantae</taxon>
        <taxon>Streptophyta</taxon>
        <taxon>Embryophyta</taxon>
        <taxon>Tracheophyta</taxon>
        <taxon>Spermatophyta</taxon>
        <taxon>Magnoliopsida</taxon>
        <taxon>Liliopsida</taxon>
        <taxon>Poales</taxon>
        <taxon>Poaceae</taxon>
        <taxon>PACMAD clade</taxon>
        <taxon>Panicoideae</taxon>
        <taxon>Andropogonodae</taxon>
        <taxon>Andropogoneae</taxon>
        <taxon>Tripsacinae</taxon>
        <taxon>Zea</taxon>
    </lineage>
</organism>
<dbReference type="EMBL" id="X00913">
    <property type="protein sequence ID" value="CAA25433.1"/>
    <property type="molecule type" value="Genomic_DNA"/>
</dbReference>
<evidence type="ECO:0000313" key="2">
    <source>
        <dbReference type="EMBL" id="CAA25433.1"/>
    </source>
</evidence>
<feature type="compositionally biased region" description="Polar residues" evidence="1">
    <location>
        <begin position="196"/>
        <end position="206"/>
    </location>
</feature>